<dbReference type="InterPro" id="IPR011899">
    <property type="entry name" value="Glutaredoxin_euk/vir"/>
</dbReference>
<dbReference type="NCBIfam" id="TIGR02180">
    <property type="entry name" value="GRX_euk"/>
    <property type="match status" value="1"/>
</dbReference>
<evidence type="ECO:0000256" key="3">
    <source>
        <dbReference type="SAM" id="SignalP"/>
    </source>
</evidence>
<dbReference type="OrthoDB" id="418495at2759"/>
<dbReference type="EMBL" id="JAGRRH010000001">
    <property type="protein sequence ID" value="KAG7374095.1"/>
    <property type="molecule type" value="Genomic_DNA"/>
</dbReference>
<keyword evidence="6" id="KW-1185">Reference proteome</keyword>
<dbReference type="InterPro" id="IPR011767">
    <property type="entry name" value="GLR_AS"/>
</dbReference>
<evidence type="ECO:0000313" key="6">
    <source>
        <dbReference type="Proteomes" id="UP000693970"/>
    </source>
</evidence>
<reference evidence="5" key="2">
    <citation type="submission" date="2021-04" db="EMBL/GenBank/DDBJ databases">
        <authorList>
            <person name="Podell S."/>
        </authorList>
    </citation>
    <scope>NUCLEOTIDE SEQUENCE</scope>
    <source>
        <strain evidence="5">Hildebrandi</strain>
    </source>
</reference>
<accession>A0A9K3Q8M4</accession>
<organism evidence="5 6">
    <name type="scientific">Nitzschia inconspicua</name>
    <dbReference type="NCBI Taxonomy" id="303405"/>
    <lineage>
        <taxon>Eukaryota</taxon>
        <taxon>Sar</taxon>
        <taxon>Stramenopiles</taxon>
        <taxon>Ochrophyta</taxon>
        <taxon>Bacillariophyta</taxon>
        <taxon>Bacillariophyceae</taxon>
        <taxon>Bacillariophycidae</taxon>
        <taxon>Bacillariales</taxon>
        <taxon>Bacillariaceae</taxon>
        <taxon>Nitzschia</taxon>
    </lineage>
</organism>
<feature type="signal peptide" evidence="3">
    <location>
        <begin position="1"/>
        <end position="39"/>
    </location>
</feature>
<keyword evidence="3" id="KW-0732">Signal</keyword>
<dbReference type="PROSITE" id="PS00195">
    <property type="entry name" value="GLUTAREDOXIN_1"/>
    <property type="match status" value="1"/>
</dbReference>
<evidence type="ECO:0000256" key="1">
    <source>
        <dbReference type="ARBA" id="ARBA00022448"/>
    </source>
</evidence>
<dbReference type="AlphaFoldDB" id="A0A9K3Q8M4"/>
<dbReference type="PROSITE" id="PS51354">
    <property type="entry name" value="GLUTAREDOXIN_2"/>
    <property type="match status" value="1"/>
</dbReference>
<dbReference type="GO" id="GO:0005737">
    <property type="term" value="C:cytoplasm"/>
    <property type="evidence" value="ECO:0007669"/>
    <property type="project" value="TreeGrafter"/>
</dbReference>
<proteinExistence type="predicted"/>
<dbReference type="CDD" id="cd03419">
    <property type="entry name" value="GRX_GRXh_1_2_like"/>
    <property type="match status" value="1"/>
</dbReference>
<keyword evidence="2" id="KW-0249">Electron transport</keyword>
<dbReference type="GO" id="GO:0015038">
    <property type="term" value="F:glutathione disulfide oxidoreductase activity"/>
    <property type="evidence" value="ECO:0007669"/>
    <property type="project" value="TreeGrafter"/>
</dbReference>
<dbReference type="InterPro" id="IPR002109">
    <property type="entry name" value="Glutaredoxin"/>
</dbReference>
<evidence type="ECO:0000256" key="2">
    <source>
        <dbReference type="ARBA" id="ARBA00022982"/>
    </source>
</evidence>
<dbReference type="PANTHER" id="PTHR45694">
    <property type="entry name" value="GLUTAREDOXIN 2"/>
    <property type="match status" value="1"/>
</dbReference>
<reference evidence="5" key="1">
    <citation type="journal article" date="2021" name="Sci. Rep.">
        <title>Diploid genomic architecture of Nitzschia inconspicua, an elite biomass production diatom.</title>
        <authorList>
            <person name="Oliver A."/>
            <person name="Podell S."/>
            <person name="Pinowska A."/>
            <person name="Traller J.C."/>
            <person name="Smith S.R."/>
            <person name="McClure R."/>
            <person name="Beliaev A."/>
            <person name="Bohutskyi P."/>
            <person name="Hill E.A."/>
            <person name="Rabines A."/>
            <person name="Zheng H."/>
            <person name="Allen L.Z."/>
            <person name="Kuo A."/>
            <person name="Grigoriev I.V."/>
            <person name="Allen A.E."/>
            <person name="Hazlebeck D."/>
            <person name="Allen E.E."/>
        </authorList>
    </citation>
    <scope>NUCLEOTIDE SEQUENCE</scope>
    <source>
        <strain evidence="5">Hildebrandi</strain>
    </source>
</reference>
<keyword evidence="1" id="KW-0813">Transport</keyword>
<dbReference type="PANTHER" id="PTHR45694:SF18">
    <property type="entry name" value="GLUTAREDOXIN-1-RELATED"/>
    <property type="match status" value="1"/>
</dbReference>
<dbReference type="GO" id="GO:0034599">
    <property type="term" value="P:cellular response to oxidative stress"/>
    <property type="evidence" value="ECO:0007669"/>
    <property type="project" value="TreeGrafter"/>
</dbReference>
<feature type="chain" id="PRO_5039941220" evidence="3">
    <location>
        <begin position="40"/>
        <end position="169"/>
    </location>
</feature>
<name>A0A9K3Q8M4_9STRA</name>
<dbReference type="Pfam" id="PF00462">
    <property type="entry name" value="Glutaredoxin"/>
    <property type="match status" value="1"/>
</dbReference>
<feature type="domain" description="Glutaredoxin" evidence="4">
    <location>
        <begin position="63"/>
        <end position="136"/>
    </location>
</feature>
<protein>
    <submittedName>
        <fullName evidence="5">Glutaredoxin</fullName>
    </submittedName>
</protein>
<comment type="caution">
    <text evidence="5">The sequence shown here is derived from an EMBL/GenBank/DDBJ whole genome shotgun (WGS) entry which is preliminary data.</text>
</comment>
<evidence type="ECO:0000259" key="4">
    <source>
        <dbReference type="Pfam" id="PF00462"/>
    </source>
</evidence>
<gene>
    <name evidence="5" type="ORF">IV203_013190</name>
</gene>
<sequence>MPSASIGCKRFLSWRVLSNFALVIMVVSMATSTVPGVSAGESIFDGPGEVANFVNARIEGSQIMVFSKQYCPFCKKTKALLKKLLEQDKFSRIEMNVLELDQFPDGGEAATSIQQYLLKTTGQRTVPNIFIGSNHVGGNSDLQELHASGKLELMLSEMLGNAEKSNNEL</sequence>
<dbReference type="Proteomes" id="UP000693970">
    <property type="component" value="Unassembled WGS sequence"/>
</dbReference>
<evidence type="ECO:0000313" key="5">
    <source>
        <dbReference type="EMBL" id="KAG7374095.1"/>
    </source>
</evidence>